<evidence type="ECO:0000256" key="2">
    <source>
        <dbReference type="SAM" id="Phobius"/>
    </source>
</evidence>
<protein>
    <submittedName>
        <fullName evidence="3">Uncharacterized protein</fullName>
    </submittedName>
</protein>
<keyword evidence="2" id="KW-0472">Membrane</keyword>
<feature type="transmembrane region" description="Helical" evidence="2">
    <location>
        <begin position="642"/>
        <end position="664"/>
    </location>
</feature>
<feature type="transmembrane region" description="Helical" evidence="2">
    <location>
        <begin position="843"/>
        <end position="859"/>
    </location>
</feature>
<feature type="transmembrane region" description="Helical" evidence="2">
    <location>
        <begin position="346"/>
        <end position="370"/>
    </location>
</feature>
<feature type="transmembrane region" description="Helical" evidence="2">
    <location>
        <begin position="438"/>
        <end position="455"/>
    </location>
</feature>
<gene>
    <name evidence="3" type="ORF">BBAD15_g7674</name>
</gene>
<dbReference type="GO" id="GO:0042158">
    <property type="term" value="P:lipoprotein biosynthetic process"/>
    <property type="evidence" value="ECO:0007669"/>
    <property type="project" value="InterPro"/>
</dbReference>
<organism evidence="3 4">
    <name type="scientific">Beauveria bassiana D1-5</name>
    <dbReference type="NCBI Taxonomy" id="1245745"/>
    <lineage>
        <taxon>Eukaryota</taxon>
        <taxon>Fungi</taxon>
        <taxon>Dikarya</taxon>
        <taxon>Ascomycota</taxon>
        <taxon>Pezizomycotina</taxon>
        <taxon>Sordariomycetes</taxon>
        <taxon>Hypocreomycetidae</taxon>
        <taxon>Hypocreales</taxon>
        <taxon>Cordycipitaceae</taxon>
        <taxon>Beauveria</taxon>
    </lineage>
</organism>
<dbReference type="InterPro" id="IPR001640">
    <property type="entry name" value="Lgt"/>
</dbReference>
<feature type="transmembrane region" description="Helical" evidence="2">
    <location>
        <begin position="712"/>
        <end position="737"/>
    </location>
</feature>
<dbReference type="Proteomes" id="UP000030106">
    <property type="component" value="Unassembled WGS sequence"/>
</dbReference>
<dbReference type="STRING" id="1245745.A0A0A2VGN6"/>
<accession>A0A0A2VGN6</accession>
<feature type="region of interest" description="Disordered" evidence="1">
    <location>
        <begin position="208"/>
        <end position="229"/>
    </location>
</feature>
<sequence length="900" mass="98218">MYHFAPSRTPLLLYAARELKADLMAFDLLLNERALFSARMAAKLVGRMAGCPLGAFMTEHQYVEQLVDAGYDRDAVQIRDVTSDVFGGLVAHIERQQRLLKPYGISMGSMGVAKKMFKWIDNTGVLRAVIVVARVKIVPADPVGVEEDCKVATVRQAAPNLQLDQGNSPAPNHSLLYQFYKLLTGSYSQPREAVDSPTMLFGGLASVSRPGDAPVQPRPGPEQKRQEALPVHMHGGQSSIRLEDTFKVMIFKYARHIHIGLFAHSWGFCKFILPPHSGAPASSLEVLNEYNSMALFDLLQLEGAQILLWGVFLYYIFIYILHRIMMHVFREFYDSLIRQFGPRKTIGLLVFIIGVLATVVSVPFCGRAFLFSSAGRNGYATGPLTRDSDICLQTRLVLWTAEMPLLGGTHFYLVHHVLSLLSVSIAMSKRLNLAPIDLIFAGLITEVFSSSRAFIRGSGLCHSHPKLFKRLTLCNAISILLCRALPAIYLLQNHLFRPALVSNVGLAFFIAIAFYAGFVSYMAYKLLAGQGHVSFQPARPAHFALKIGKETRHISVYSLLLGVSIASIELSSAALYELGSRKPLPRRELFDLARIGLGTVFSGLFGAKFMNQALSVSAGSRTDQQKMPARSSSVPPGVARRFFPGFMGISIQGAILFSAAWLILCSCFDLRVNNRLLFSAIAVSLPLGEAIGRVGCYFAGCCNSARKDKYPGIQLLAAALNVAIFCSKTVLLANYGASKMGEAGLSTVLANGVARLVLNPLRSDAAEMMCSPASMLALGQVILSSAMLATEKAQGANPLGPLLATIRVVLSNIIMCRIAVFAWEMAATQLKKRKLDKYARLENLVYAVSVAIFMLATNSKDEVARAGRFFLQKESLSATSNPALLASIFASAVVPVILLN</sequence>
<feature type="transmembrane region" description="Helical" evidence="2">
    <location>
        <begin position="676"/>
        <end position="700"/>
    </location>
</feature>
<keyword evidence="2" id="KW-0812">Transmembrane</keyword>
<dbReference type="GO" id="GO:0005886">
    <property type="term" value="C:plasma membrane"/>
    <property type="evidence" value="ECO:0007669"/>
    <property type="project" value="InterPro"/>
</dbReference>
<feature type="transmembrane region" description="Helical" evidence="2">
    <location>
        <begin position="306"/>
        <end position="325"/>
    </location>
</feature>
<feature type="transmembrane region" description="Helical" evidence="2">
    <location>
        <begin position="503"/>
        <end position="524"/>
    </location>
</feature>
<comment type="caution">
    <text evidence="3">The sequence shown here is derived from an EMBL/GenBank/DDBJ whole genome shotgun (WGS) entry which is preliminary data.</text>
</comment>
<keyword evidence="2" id="KW-1133">Transmembrane helix</keyword>
<dbReference type="Pfam" id="PF01790">
    <property type="entry name" value="LGT"/>
    <property type="match status" value="1"/>
</dbReference>
<feature type="transmembrane region" description="Helical" evidence="2">
    <location>
        <begin position="467"/>
        <end position="491"/>
    </location>
</feature>
<dbReference type="OrthoDB" id="3011762at2759"/>
<reference evidence="3 4" key="1">
    <citation type="submission" date="2012-10" db="EMBL/GenBank/DDBJ databases">
        <title>Genome sequencing and analysis of entomopathogenic fungi Beauveria bassiana D1-5.</title>
        <authorList>
            <person name="Li Q."/>
            <person name="Wang L."/>
            <person name="Zhang Z."/>
            <person name="Wang Q."/>
            <person name="Ren J."/>
            <person name="Wang M."/>
            <person name="Xu W."/>
            <person name="Wang J."/>
            <person name="Lu Y."/>
            <person name="Du Q."/>
            <person name="Sun Z."/>
        </authorList>
    </citation>
    <scope>NUCLEOTIDE SEQUENCE [LARGE SCALE GENOMIC DNA]</scope>
    <source>
        <strain evidence="3 4">D1-5</strain>
    </source>
</reference>
<proteinExistence type="predicted"/>
<name>A0A0A2VGN6_BEABA</name>
<evidence type="ECO:0000313" key="3">
    <source>
        <dbReference type="EMBL" id="KGQ07041.1"/>
    </source>
</evidence>
<evidence type="ECO:0000313" key="4">
    <source>
        <dbReference type="Proteomes" id="UP000030106"/>
    </source>
</evidence>
<dbReference type="EMBL" id="ANFO01000735">
    <property type="protein sequence ID" value="KGQ07041.1"/>
    <property type="molecule type" value="Genomic_DNA"/>
</dbReference>
<evidence type="ECO:0000256" key="1">
    <source>
        <dbReference type="SAM" id="MobiDB-lite"/>
    </source>
</evidence>
<dbReference type="AlphaFoldDB" id="A0A0A2VGN6"/>
<feature type="transmembrane region" description="Helical" evidence="2">
    <location>
        <begin position="554"/>
        <end position="576"/>
    </location>
</feature>
<dbReference type="GO" id="GO:0008961">
    <property type="term" value="F:phosphatidylglycerol-prolipoprotein diacylglyceryl transferase activity"/>
    <property type="evidence" value="ECO:0007669"/>
    <property type="project" value="InterPro"/>
</dbReference>
<feature type="transmembrane region" description="Helical" evidence="2">
    <location>
        <begin position="879"/>
        <end position="899"/>
    </location>
</feature>
<dbReference type="eggNOG" id="ENOG502S5S2">
    <property type="taxonomic scope" value="Eukaryota"/>
</dbReference>
<dbReference type="HOGENOM" id="CLU_015085_0_0_1"/>